<dbReference type="EMBL" id="CAJNOV010008739">
    <property type="protein sequence ID" value="CAF1336551.1"/>
    <property type="molecule type" value="Genomic_DNA"/>
</dbReference>
<dbReference type="AlphaFoldDB" id="A0A816VQQ6"/>
<evidence type="ECO:0000313" key="6">
    <source>
        <dbReference type="EMBL" id="CAF3913735.1"/>
    </source>
</evidence>
<dbReference type="EMBL" id="CAJOBH010002580">
    <property type="protein sequence ID" value="CAF3913735.1"/>
    <property type="molecule type" value="Genomic_DNA"/>
</dbReference>
<evidence type="ECO:0000313" key="7">
    <source>
        <dbReference type="EMBL" id="CAF4020628.1"/>
    </source>
</evidence>
<comment type="caution">
    <text evidence="4">The sequence shown here is derived from an EMBL/GenBank/DDBJ whole genome shotgun (WGS) entry which is preliminary data.</text>
</comment>
<dbReference type="Proteomes" id="UP000663824">
    <property type="component" value="Unassembled WGS sequence"/>
</dbReference>
<dbReference type="PROSITE" id="PS50181">
    <property type="entry name" value="FBOX"/>
    <property type="match status" value="1"/>
</dbReference>
<gene>
    <name evidence="6" type="ORF">BYL167_LOCUS9123</name>
    <name evidence="2" type="ORF">CJN711_LOCUS18705</name>
    <name evidence="5" type="ORF">GIL414_LOCUS7162</name>
    <name evidence="3" type="ORF">KQP761_LOCUS23626</name>
    <name evidence="4" type="ORF">MBJ925_LOCUS26881</name>
    <name evidence="7" type="ORF">SMN809_LOCUS12997</name>
</gene>
<dbReference type="EMBL" id="CAJOBI010005055">
    <property type="protein sequence ID" value="CAF4020628.1"/>
    <property type="molecule type" value="Genomic_DNA"/>
</dbReference>
<name>A0A816VQQ6_9BILA</name>
<evidence type="ECO:0000313" key="4">
    <source>
        <dbReference type="EMBL" id="CAF2126689.1"/>
    </source>
</evidence>
<sequence length="520" mass="60311">METSNTYNTNVLDLPDEMLLAIFYKLNMVDVLYSLVDVNKRFNRLTLDPFYIHTLDLTVKCSLLQRTSPLDNQEIDTICKKILPRIHHHIHKLTVPSCSIDCIVNIDYLQLQSLSLVNFEQQKLLGHLTGETTVSGLLTNQISHLKVDILFDKNQSNIFLLILSLGKHLTDLTFYHQFSSEHLRNPTFDLSSSPISSTLTKLIINVTRLDDCLYLLDGSLESLTALIIDIKIITYPSSNIDNTTKLLKLKQFSLTSHRLTSFYDGQVVPLLCRMVNIEDLTLFLNVIRDDSTYIDGTHLYNDVLAFMPQLHKFTFSINTNVLNIDTNIVFLSNDDIQRSFIEKGNRHVGSYVHNRLARMGGQCHIFSLPYQFETYFLMCTDFQGGVFDTVRSMTMIDSYPFEHELFKRVSQHFPFLRNLTLVNSFTQKNKQHSSAFITFPHLEELDITLACVDYAEQFLFEKNTRLPRFLELYIGYETLSMVTNNFTNDLARRNCSQIRRLVVEEIYVRPKDFHLYFPLL</sequence>
<dbReference type="InterPro" id="IPR001810">
    <property type="entry name" value="F-box_dom"/>
</dbReference>
<dbReference type="EMBL" id="CAJNRE010014292">
    <property type="protein sequence ID" value="CAF2126689.1"/>
    <property type="molecule type" value="Genomic_DNA"/>
</dbReference>
<dbReference type="InterPro" id="IPR032675">
    <property type="entry name" value="LRR_dom_sf"/>
</dbReference>
<dbReference type="Proteomes" id="UP000681720">
    <property type="component" value="Unassembled WGS sequence"/>
</dbReference>
<dbReference type="InterPro" id="IPR036047">
    <property type="entry name" value="F-box-like_dom_sf"/>
</dbReference>
<dbReference type="OrthoDB" id="9978352at2759"/>
<dbReference type="EMBL" id="CAJOBJ010002141">
    <property type="protein sequence ID" value="CAF3912895.1"/>
    <property type="molecule type" value="Genomic_DNA"/>
</dbReference>
<protein>
    <recommendedName>
        <fullName evidence="1">F-box domain-containing protein</fullName>
    </recommendedName>
</protein>
<dbReference type="Proteomes" id="UP000676336">
    <property type="component" value="Unassembled WGS sequence"/>
</dbReference>
<dbReference type="EMBL" id="CAJNOW010012763">
    <property type="protein sequence ID" value="CAF1613340.1"/>
    <property type="molecule type" value="Genomic_DNA"/>
</dbReference>
<dbReference type="Proteomes" id="UP000663855">
    <property type="component" value="Unassembled WGS sequence"/>
</dbReference>
<evidence type="ECO:0000313" key="8">
    <source>
        <dbReference type="Proteomes" id="UP000663824"/>
    </source>
</evidence>
<reference evidence="4" key="1">
    <citation type="submission" date="2021-02" db="EMBL/GenBank/DDBJ databases">
        <authorList>
            <person name="Nowell W R."/>
        </authorList>
    </citation>
    <scope>NUCLEOTIDE SEQUENCE</scope>
</reference>
<organism evidence="4 8">
    <name type="scientific">Rotaria magnacalcarata</name>
    <dbReference type="NCBI Taxonomy" id="392030"/>
    <lineage>
        <taxon>Eukaryota</taxon>
        <taxon>Metazoa</taxon>
        <taxon>Spiralia</taxon>
        <taxon>Gnathifera</taxon>
        <taxon>Rotifera</taxon>
        <taxon>Eurotatoria</taxon>
        <taxon>Bdelloidea</taxon>
        <taxon>Philodinida</taxon>
        <taxon>Philodinidae</taxon>
        <taxon>Rotaria</taxon>
    </lineage>
</organism>
<dbReference type="Gene3D" id="3.80.10.10">
    <property type="entry name" value="Ribonuclease Inhibitor"/>
    <property type="match status" value="1"/>
</dbReference>
<evidence type="ECO:0000313" key="5">
    <source>
        <dbReference type="EMBL" id="CAF3912895.1"/>
    </source>
</evidence>
<dbReference type="Proteomes" id="UP000681967">
    <property type="component" value="Unassembled WGS sequence"/>
</dbReference>
<evidence type="ECO:0000313" key="2">
    <source>
        <dbReference type="EMBL" id="CAF1336551.1"/>
    </source>
</evidence>
<evidence type="ECO:0000313" key="3">
    <source>
        <dbReference type="EMBL" id="CAF1613340.1"/>
    </source>
</evidence>
<feature type="domain" description="F-box" evidence="1">
    <location>
        <begin position="8"/>
        <end position="55"/>
    </location>
</feature>
<evidence type="ECO:0000259" key="1">
    <source>
        <dbReference type="PROSITE" id="PS50181"/>
    </source>
</evidence>
<dbReference type="Proteomes" id="UP000663834">
    <property type="component" value="Unassembled WGS sequence"/>
</dbReference>
<proteinExistence type="predicted"/>
<dbReference type="SUPFAM" id="SSF81383">
    <property type="entry name" value="F-box domain"/>
    <property type="match status" value="1"/>
</dbReference>
<accession>A0A816VQQ6</accession>